<dbReference type="EMBL" id="JAENIJ010000216">
    <property type="protein sequence ID" value="MBK1884923.1"/>
    <property type="molecule type" value="Genomic_DNA"/>
</dbReference>
<reference evidence="1" key="1">
    <citation type="submission" date="2021-01" db="EMBL/GenBank/DDBJ databases">
        <title>Modified the classification status of verrucomicrobia.</title>
        <authorList>
            <person name="Feng X."/>
        </authorList>
    </citation>
    <scope>NUCLEOTIDE SEQUENCE</scope>
    <source>
        <strain evidence="1">KCTC 22041</strain>
    </source>
</reference>
<evidence type="ECO:0000313" key="1">
    <source>
        <dbReference type="EMBL" id="MBK1884923.1"/>
    </source>
</evidence>
<name>A0A934SAP9_9BACT</name>
<gene>
    <name evidence="1" type="ORF">JIN85_21110</name>
</gene>
<accession>A0A934SAP9</accession>
<sequence>MKFCCHAANGRFNDRLNVGEFLIAGVDPKRGDLRFYCGFTACHKADWKDLTVTCYKLGDLMREAGASNFKLCAHHIVKYCSFCGVDLAEFYGLDGGALRDDEFLKQLKNGRG</sequence>
<dbReference type="AlphaFoldDB" id="A0A934SAP9"/>
<keyword evidence="2" id="KW-1185">Reference proteome</keyword>
<dbReference type="Proteomes" id="UP000603141">
    <property type="component" value="Unassembled WGS sequence"/>
</dbReference>
<proteinExistence type="predicted"/>
<comment type="caution">
    <text evidence="1">The sequence shown here is derived from an EMBL/GenBank/DDBJ whole genome shotgun (WGS) entry which is preliminary data.</text>
</comment>
<evidence type="ECO:0000313" key="2">
    <source>
        <dbReference type="Proteomes" id="UP000603141"/>
    </source>
</evidence>
<organism evidence="1 2">
    <name type="scientific">Luteolibacter pohnpeiensis</name>
    <dbReference type="NCBI Taxonomy" id="454153"/>
    <lineage>
        <taxon>Bacteria</taxon>
        <taxon>Pseudomonadati</taxon>
        <taxon>Verrucomicrobiota</taxon>
        <taxon>Verrucomicrobiia</taxon>
        <taxon>Verrucomicrobiales</taxon>
        <taxon>Verrucomicrobiaceae</taxon>
        <taxon>Luteolibacter</taxon>
    </lineage>
</organism>
<protein>
    <submittedName>
        <fullName evidence="1">Uncharacterized protein</fullName>
    </submittedName>
</protein>